<feature type="region of interest" description="Disordered" evidence="3">
    <location>
        <begin position="1"/>
        <end position="98"/>
    </location>
</feature>
<dbReference type="SUPFAM" id="SSF47113">
    <property type="entry name" value="Histone-fold"/>
    <property type="match status" value="1"/>
</dbReference>
<feature type="compositionally biased region" description="Low complexity" evidence="3">
    <location>
        <begin position="50"/>
        <end position="72"/>
    </location>
</feature>
<dbReference type="PANTHER" id="PTHR10252">
    <property type="entry name" value="HISTONE-LIKE TRANSCRIPTION FACTOR CCAAT-RELATED"/>
    <property type="match status" value="1"/>
</dbReference>
<evidence type="ECO:0000256" key="2">
    <source>
        <dbReference type="ARBA" id="ARBA00023242"/>
    </source>
</evidence>
<protein>
    <recommendedName>
        <fullName evidence="4">Transcription factor CBF/NF-Y/archaeal histone domain-containing protein</fullName>
    </recommendedName>
</protein>
<feature type="compositionally biased region" description="Basic and acidic residues" evidence="3">
    <location>
        <begin position="75"/>
        <end position="87"/>
    </location>
</feature>
<dbReference type="InterPro" id="IPR050568">
    <property type="entry name" value="Transcr_DNA_Rep_Reg"/>
</dbReference>
<dbReference type="PANTHER" id="PTHR10252:SF151">
    <property type="entry name" value="DNA POLYMERASE EPSILON NONCATALYTIC SUBUNIT"/>
    <property type="match status" value="1"/>
</dbReference>
<dbReference type="Proteomes" id="UP000002037">
    <property type="component" value="Unassembled WGS sequence"/>
</dbReference>
<dbReference type="RefSeq" id="XP_002550278.1">
    <property type="nucleotide sequence ID" value="XM_002550232.1"/>
</dbReference>
<organism evidence="5 6">
    <name type="scientific">Candida tropicalis (strain ATCC MYA-3404 / T1)</name>
    <name type="common">Yeast</name>
    <dbReference type="NCBI Taxonomy" id="294747"/>
    <lineage>
        <taxon>Eukaryota</taxon>
        <taxon>Fungi</taxon>
        <taxon>Dikarya</taxon>
        <taxon>Ascomycota</taxon>
        <taxon>Saccharomycotina</taxon>
        <taxon>Pichiomycetes</taxon>
        <taxon>Debaryomycetaceae</taxon>
        <taxon>Candida/Lodderomyces clade</taxon>
        <taxon>Candida</taxon>
    </lineage>
</organism>
<evidence type="ECO:0000256" key="1">
    <source>
        <dbReference type="ARBA" id="ARBA00004123"/>
    </source>
</evidence>
<reference evidence="5 6" key="1">
    <citation type="journal article" date="2009" name="Nature">
        <title>Evolution of pathogenicity and sexual reproduction in eight Candida genomes.</title>
        <authorList>
            <person name="Butler G."/>
            <person name="Rasmussen M.D."/>
            <person name="Lin M.F."/>
            <person name="Santos M.A."/>
            <person name="Sakthikumar S."/>
            <person name="Munro C.A."/>
            <person name="Rheinbay E."/>
            <person name="Grabherr M."/>
            <person name="Forche A."/>
            <person name="Reedy J.L."/>
            <person name="Agrafioti I."/>
            <person name="Arnaud M.B."/>
            <person name="Bates S."/>
            <person name="Brown A.J."/>
            <person name="Brunke S."/>
            <person name="Costanzo M.C."/>
            <person name="Fitzpatrick D.A."/>
            <person name="de Groot P.W."/>
            <person name="Harris D."/>
            <person name="Hoyer L.L."/>
            <person name="Hube B."/>
            <person name="Klis F.M."/>
            <person name="Kodira C."/>
            <person name="Lennard N."/>
            <person name="Logue M.E."/>
            <person name="Martin R."/>
            <person name="Neiman A.M."/>
            <person name="Nikolaou E."/>
            <person name="Quail M.A."/>
            <person name="Quinn J."/>
            <person name="Santos M.C."/>
            <person name="Schmitzberger F.F."/>
            <person name="Sherlock G."/>
            <person name="Shah P."/>
            <person name="Silverstein K.A."/>
            <person name="Skrzypek M.S."/>
            <person name="Soll D."/>
            <person name="Staggs R."/>
            <person name="Stansfield I."/>
            <person name="Stumpf M.P."/>
            <person name="Sudbery P.E."/>
            <person name="Srikantha T."/>
            <person name="Zeng Q."/>
            <person name="Berman J."/>
            <person name="Berriman M."/>
            <person name="Heitman J."/>
            <person name="Gow N.A."/>
            <person name="Lorenz M.C."/>
            <person name="Birren B.W."/>
            <person name="Kellis M."/>
            <person name="Cuomo C.A."/>
        </authorList>
    </citation>
    <scope>NUCLEOTIDE SEQUENCE [LARGE SCALE GENOMIC DNA]</scope>
    <source>
        <strain evidence="6">ATCC MYA-3404 / T1</strain>
    </source>
</reference>
<evidence type="ECO:0000256" key="3">
    <source>
        <dbReference type="SAM" id="MobiDB-lite"/>
    </source>
</evidence>
<dbReference type="OrthoDB" id="636685at2759"/>
<dbReference type="eggNOG" id="KOG1658">
    <property type="taxonomic scope" value="Eukaryota"/>
</dbReference>
<name>C5MET3_CANTT</name>
<dbReference type="VEuPathDB" id="FungiDB:CTRG_04576"/>
<dbReference type="GO" id="GO:0008623">
    <property type="term" value="C:CHRAC"/>
    <property type="evidence" value="ECO:0007669"/>
    <property type="project" value="TreeGrafter"/>
</dbReference>
<evidence type="ECO:0000313" key="5">
    <source>
        <dbReference type="EMBL" id="EER31793.1"/>
    </source>
</evidence>
<proteinExistence type="predicted"/>
<dbReference type="EMBL" id="GG692400">
    <property type="protein sequence ID" value="EER31793.1"/>
    <property type="molecule type" value="Genomic_DNA"/>
</dbReference>
<keyword evidence="6" id="KW-1185">Reference proteome</keyword>
<gene>
    <name evidence="5" type="ORF">CTRG_04576</name>
</gene>
<dbReference type="GO" id="GO:0006261">
    <property type="term" value="P:DNA-templated DNA replication"/>
    <property type="evidence" value="ECO:0007669"/>
    <property type="project" value="TreeGrafter"/>
</dbReference>
<dbReference type="HOGENOM" id="CLU_084533_0_0_1"/>
<accession>C5MET3</accession>
<dbReference type="AlphaFoldDB" id="C5MET3"/>
<evidence type="ECO:0000259" key="4">
    <source>
        <dbReference type="Pfam" id="PF00808"/>
    </source>
</evidence>
<evidence type="ECO:0000313" key="6">
    <source>
        <dbReference type="Proteomes" id="UP000002037"/>
    </source>
</evidence>
<keyword evidence="2" id="KW-0539">Nucleus</keyword>
<dbReference type="Gene3D" id="1.10.20.10">
    <property type="entry name" value="Histone, subunit A"/>
    <property type="match status" value="1"/>
</dbReference>
<feature type="compositionally biased region" description="Polar residues" evidence="3">
    <location>
        <begin position="230"/>
        <end position="254"/>
    </location>
</feature>
<feature type="compositionally biased region" description="Polar residues" evidence="3">
    <location>
        <begin position="194"/>
        <end position="219"/>
    </location>
</feature>
<dbReference type="GO" id="GO:0046982">
    <property type="term" value="F:protein heterodimerization activity"/>
    <property type="evidence" value="ECO:0007669"/>
    <property type="project" value="InterPro"/>
</dbReference>
<sequence>MSQPEVVEKPSETVEVQSEHVSEPSGTNEGATSVSEQADPEASTNQEVAEQQQQPETEQSQPETEQSQPEEQTQTEEKASQQDKSESNNEQDESQSNLTLPIARIKRIFKLDPDYAGASASAVYTAGLATELFVQYFVEQASLLAKMDKRKKIQYKDFANAVSAHDSLNFLSDTVPKTHPIGELVQQKKVHVKQPTSKVSEPSTNGTSDDPVASASSPTGARPKNILPKGQQTLNFPIANSNSVQKPEGTQKNSILDLVTRDDETDADKDVIMKD</sequence>
<dbReference type="GeneID" id="8301107"/>
<comment type="subcellular location">
    <subcellularLocation>
        <location evidence="1">Nucleus</location>
    </subcellularLocation>
</comment>
<dbReference type="Pfam" id="PF00808">
    <property type="entry name" value="CBFD_NFYB_HMF"/>
    <property type="match status" value="1"/>
</dbReference>
<dbReference type="KEGG" id="ctp:CTRG_04576"/>
<dbReference type="CDD" id="cd23645">
    <property type="entry name" value="HFD_Dpb3-like"/>
    <property type="match status" value="1"/>
</dbReference>
<dbReference type="InterPro" id="IPR003958">
    <property type="entry name" value="CBFA_NFYB_domain"/>
</dbReference>
<feature type="compositionally biased region" description="Polar residues" evidence="3">
    <location>
        <begin position="24"/>
        <end position="49"/>
    </location>
</feature>
<feature type="region of interest" description="Disordered" evidence="3">
    <location>
        <begin position="187"/>
        <end position="275"/>
    </location>
</feature>
<dbReference type="STRING" id="294747.C5MET3"/>
<feature type="domain" description="Transcription factor CBF/NF-Y/archaeal histone" evidence="4">
    <location>
        <begin position="99"/>
        <end position="162"/>
    </location>
</feature>
<feature type="compositionally biased region" description="Basic and acidic residues" evidence="3">
    <location>
        <begin position="1"/>
        <end position="22"/>
    </location>
</feature>
<dbReference type="InterPro" id="IPR009072">
    <property type="entry name" value="Histone-fold"/>
</dbReference>